<evidence type="ECO:0000256" key="2">
    <source>
        <dbReference type="ARBA" id="ARBA00023136"/>
    </source>
</evidence>
<dbReference type="PANTHER" id="PTHR37042:SF4">
    <property type="entry name" value="OUTER MEMBRANE PROTEIN RV1973"/>
    <property type="match status" value="1"/>
</dbReference>
<keyword evidence="4" id="KW-1133">Transmembrane helix</keyword>
<proteinExistence type="predicted"/>
<sequence>MSLDTDREAAETAVEPAPRGEFDGHRRAKAKKAKKVKKAETETVDSEPADNSHSSSGSRFAAVLAAGRQVPAAVRNLAVRLCQEARERPKRTRRIGVLVLLGLVLVTGLFAYQARQYQLAGEARAQALTAAKDSVTELLTYNHRTIDRQAADTEKLLTGKFKDDYLAQVRDVVTKSAKDTQVAIQTAVVNGSVVSSKPDHVVLLLFVNQQTTTKASTDPILTASRVRVTLEHQDRKWLVSALEPV</sequence>
<evidence type="ECO:0000256" key="4">
    <source>
        <dbReference type="SAM" id="Phobius"/>
    </source>
</evidence>
<evidence type="ECO:0000256" key="3">
    <source>
        <dbReference type="SAM" id="MobiDB-lite"/>
    </source>
</evidence>
<comment type="caution">
    <text evidence="5">The sequence shown here is derived from an EMBL/GenBank/DDBJ whole genome shotgun (WGS) entry which is preliminary data.</text>
</comment>
<dbReference type="PANTHER" id="PTHR37042">
    <property type="entry name" value="OUTER MEMBRANE PROTEIN RV1973"/>
    <property type="match status" value="1"/>
</dbReference>
<comment type="subcellular location">
    <subcellularLocation>
        <location evidence="1">Membrane</location>
    </subcellularLocation>
</comment>
<evidence type="ECO:0000313" key="5">
    <source>
        <dbReference type="EMBL" id="GAA5162818.1"/>
    </source>
</evidence>
<dbReference type="EMBL" id="BAABJP010000029">
    <property type="protein sequence ID" value="GAA5162818.1"/>
    <property type="molecule type" value="Genomic_DNA"/>
</dbReference>
<name>A0ABP9QJ87_9PSEU</name>
<reference evidence="6" key="1">
    <citation type="journal article" date="2019" name="Int. J. Syst. Evol. Microbiol.">
        <title>The Global Catalogue of Microorganisms (GCM) 10K type strain sequencing project: providing services to taxonomists for standard genome sequencing and annotation.</title>
        <authorList>
            <consortium name="The Broad Institute Genomics Platform"/>
            <consortium name="The Broad Institute Genome Sequencing Center for Infectious Disease"/>
            <person name="Wu L."/>
            <person name="Ma J."/>
        </authorList>
    </citation>
    <scope>NUCLEOTIDE SEQUENCE [LARGE SCALE GENOMIC DNA]</scope>
    <source>
        <strain evidence="6">JCM 18303</strain>
    </source>
</reference>
<keyword evidence="6" id="KW-1185">Reference proteome</keyword>
<dbReference type="Proteomes" id="UP001428817">
    <property type="component" value="Unassembled WGS sequence"/>
</dbReference>
<keyword evidence="2 4" id="KW-0472">Membrane</keyword>
<feature type="compositionally biased region" description="Basic and acidic residues" evidence="3">
    <location>
        <begin position="1"/>
        <end position="10"/>
    </location>
</feature>
<dbReference type="RefSeq" id="WP_185060912.1">
    <property type="nucleotide sequence ID" value="NZ_BAABJP010000029.1"/>
</dbReference>
<evidence type="ECO:0008006" key="7">
    <source>
        <dbReference type="Google" id="ProtNLM"/>
    </source>
</evidence>
<accession>A0ABP9QJ87</accession>
<feature type="compositionally biased region" description="Basic residues" evidence="3">
    <location>
        <begin position="26"/>
        <end position="37"/>
    </location>
</feature>
<feature type="transmembrane region" description="Helical" evidence="4">
    <location>
        <begin position="95"/>
        <end position="114"/>
    </location>
</feature>
<keyword evidence="4" id="KW-0812">Transmembrane</keyword>
<evidence type="ECO:0000256" key="1">
    <source>
        <dbReference type="ARBA" id="ARBA00004370"/>
    </source>
</evidence>
<organism evidence="5 6">
    <name type="scientific">Pseudonocardia eucalypti</name>
    <dbReference type="NCBI Taxonomy" id="648755"/>
    <lineage>
        <taxon>Bacteria</taxon>
        <taxon>Bacillati</taxon>
        <taxon>Actinomycetota</taxon>
        <taxon>Actinomycetes</taxon>
        <taxon>Pseudonocardiales</taxon>
        <taxon>Pseudonocardiaceae</taxon>
        <taxon>Pseudonocardia</taxon>
    </lineage>
</organism>
<protein>
    <recommendedName>
        <fullName evidence="7">Mce-associated membrane protein</fullName>
    </recommendedName>
</protein>
<evidence type="ECO:0000313" key="6">
    <source>
        <dbReference type="Proteomes" id="UP001428817"/>
    </source>
</evidence>
<feature type="region of interest" description="Disordered" evidence="3">
    <location>
        <begin position="1"/>
        <end position="56"/>
    </location>
</feature>
<gene>
    <name evidence="5" type="ORF">GCM10023321_48780</name>
</gene>